<evidence type="ECO:0000313" key="2">
    <source>
        <dbReference type="Proteomes" id="UP000324222"/>
    </source>
</evidence>
<organism evidence="1 2">
    <name type="scientific">Portunus trituberculatus</name>
    <name type="common">Swimming crab</name>
    <name type="synonym">Neptunus trituberculatus</name>
    <dbReference type="NCBI Taxonomy" id="210409"/>
    <lineage>
        <taxon>Eukaryota</taxon>
        <taxon>Metazoa</taxon>
        <taxon>Ecdysozoa</taxon>
        <taxon>Arthropoda</taxon>
        <taxon>Crustacea</taxon>
        <taxon>Multicrustacea</taxon>
        <taxon>Malacostraca</taxon>
        <taxon>Eumalacostraca</taxon>
        <taxon>Eucarida</taxon>
        <taxon>Decapoda</taxon>
        <taxon>Pleocyemata</taxon>
        <taxon>Brachyura</taxon>
        <taxon>Eubrachyura</taxon>
        <taxon>Portunoidea</taxon>
        <taxon>Portunidae</taxon>
        <taxon>Portuninae</taxon>
        <taxon>Portunus</taxon>
    </lineage>
</organism>
<dbReference type="AlphaFoldDB" id="A0A5B7KA60"/>
<protein>
    <submittedName>
        <fullName evidence="1">Uncharacterized protein</fullName>
    </submittedName>
</protein>
<proteinExistence type="predicted"/>
<sequence>MGNFEYPGGQTLVQVVDTRVDITPGAVKGGRWGLRQGCSQIAGEETGARILLPDNSNSNGIRAGVHSRGGFPVNSGSWWLLLALAGVVVDDVGDDGDGGVSSGELESHVMVVTFY</sequence>
<keyword evidence="2" id="KW-1185">Reference proteome</keyword>
<gene>
    <name evidence="1" type="ORF">E2C01_099643</name>
</gene>
<dbReference type="EMBL" id="VSRR010138911">
    <property type="protein sequence ID" value="MPD03980.1"/>
    <property type="molecule type" value="Genomic_DNA"/>
</dbReference>
<comment type="caution">
    <text evidence="1">The sequence shown here is derived from an EMBL/GenBank/DDBJ whole genome shotgun (WGS) entry which is preliminary data.</text>
</comment>
<dbReference type="Proteomes" id="UP000324222">
    <property type="component" value="Unassembled WGS sequence"/>
</dbReference>
<evidence type="ECO:0000313" key="1">
    <source>
        <dbReference type="EMBL" id="MPD03980.1"/>
    </source>
</evidence>
<name>A0A5B7KA60_PORTR</name>
<accession>A0A5B7KA60</accession>
<reference evidence="1 2" key="1">
    <citation type="submission" date="2019-05" db="EMBL/GenBank/DDBJ databases">
        <title>Another draft genome of Portunus trituberculatus and its Hox gene families provides insights of decapod evolution.</title>
        <authorList>
            <person name="Jeong J.-H."/>
            <person name="Song I."/>
            <person name="Kim S."/>
            <person name="Choi T."/>
            <person name="Kim D."/>
            <person name="Ryu S."/>
            <person name="Kim W."/>
        </authorList>
    </citation>
    <scope>NUCLEOTIDE SEQUENCE [LARGE SCALE GENOMIC DNA]</scope>
    <source>
        <tissue evidence="1">Muscle</tissue>
    </source>
</reference>